<feature type="region of interest" description="Disordered" evidence="1">
    <location>
        <begin position="1"/>
        <end position="35"/>
    </location>
</feature>
<organism evidence="2 3">
    <name type="scientific">Mesocestoides corti</name>
    <name type="common">Flatworm</name>
    <dbReference type="NCBI Taxonomy" id="53468"/>
    <lineage>
        <taxon>Eukaryota</taxon>
        <taxon>Metazoa</taxon>
        <taxon>Spiralia</taxon>
        <taxon>Lophotrochozoa</taxon>
        <taxon>Platyhelminthes</taxon>
        <taxon>Cestoda</taxon>
        <taxon>Eucestoda</taxon>
        <taxon>Cyclophyllidea</taxon>
        <taxon>Mesocestoididae</taxon>
        <taxon>Mesocestoides</taxon>
    </lineage>
</organism>
<reference evidence="4" key="2">
    <citation type="submission" date="2019-11" db="UniProtKB">
        <authorList>
            <consortium name="WormBaseParasite"/>
        </authorList>
    </citation>
    <scope>IDENTIFICATION</scope>
</reference>
<proteinExistence type="predicted"/>
<evidence type="ECO:0000313" key="3">
    <source>
        <dbReference type="Proteomes" id="UP000267029"/>
    </source>
</evidence>
<dbReference type="EMBL" id="UXSR01000215">
    <property type="protein sequence ID" value="VDD75623.1"/>
    <property type="molecule type" value="Genomic_DNA"/>
</dbReference>
<dbReference type="WBParaSite" id="MCU_006723-RA">
    <property type="protein sequence ID" value="MCU_006723-RA"/>
    <property type="gene ID" value="MCU_006723"/>
</dbReference>
<gene>
    <name evidence="2" type="ORF">MCOS_LOCUS1626</name>
</gene>
<accession>A0A0R3U4P1</accession>
<reference evidence="2 3" key="1">
    <citation type="submission" date="2018-10" db="EMBL/GenBank/DDBJ databases">
        <authorList>
            <consortium name="Pathogen Informatics"/>
        </authorList>
    </citation>
    <scope>NUCLEOTIDE SEQUENCE [LARGE SCALE GENOMIC DNA]</scope>
</reference>
<dbReference type="AlphaFoldDB" id="A0A0R3U4P1"/>
<keyword evidence="3" id="KW-1185">Reference proteome</keyword>
<evidence type="ECO:0000313" key="2">
    <source>
        <dbReference type="EMBL" id="VDD75623.1"/>
    </source>
</evidence>
<protein>
    <submittedName>
        <fullName evidence="4">Integron gene cassette protein</fullName>
    </submittedName>
</protein>
<dbReference type="Proteomes" id="UP000267029">
    <property type="component" value="Unassembled WGS sequence"/>
</dbReference>
<evidence type="ECO:0000256" key="1">
    <source>
        <dbReference type="SAM" id="MobiDB-lite"/>
    </source>
</evidence>
<sequence length="83" mass="9593">MKQEPRGVASVIFGANERGTHRHQEPSGRQVHWPSCDVRNADPGDANRFSFQKGAERQFRIARRNSFWKASNHGWHCLKIHVD</sequence>
<name>A0A0R3U4P1_MESCO</name>
<evidence type="ECO:0000313" key="4">
    <source>
        <dbReference type="WBParaSite" id="MCU_006723-RA"/>
    </source>
</evidence>